<feature type="transmembrane region" description="Helical" evidence="2">
    <location>
        <begin position="46"/>
        <end position="68"/>
    </location>
</feature>
<keyword evidence="4" id="KW-1185">Reference proteome</keyword>
<feature type="compositionally biased region" description="Basic and acidic residues" evidence="1">
    <location>
        <begin position="170"/>
        <end position="183"/>
    </location>
</feature>
<feature type="region of interest" description="Disordered" evidence="1">
    <location>
        <begin position="120"/>
        <end position="241"/>
    </location>
</feature>
<gene>
    <name evidence="3" type="ORF">GCM10009740_18710</name>
</gene>
<evidence type="ECO:0000256" key="1">
    <source>
        <dbReference type="SAM" id="MobiDB-lite"/>
    </source>
</evidence>
<feature type="compositionally biased region" description="Basic and acidic residues" evidence="1">
    <location>
        <begin position="120"/>
        <end position="145"/>
    </location>
</feature>
<comment type="caution">
    <text evidence="3">The sequence shown here is derived from an EMBL/GenBank/DDBJ whole genome shotgun (WGS) entry which is preliminary data.</text>
</comment>
<feature type="compositionally biased region" description="Low complexity" evidence="1">
    <location>
        <begin position="210"/>
        <end position="219"/>
    </location>
</feature>
<reference evidence="4" key="1">
    <citation type="journal article" date="2019" name="Int. J. Syst. Evol. Microbiol.">
        <title>The Global Catalogue of Microorganisms (GCM) 10K type strain sequencing project: providing services to taxonomists for standard genome sequencing and annotation.</title>
        <authorList>
            <consortium name="The Broad Institute Genomics Platform"/>
            <consortium name="The Broad Institute Genome Sequencing Center for Infectious Disease"/>
            <person name="Wu L."/>
            <person name="Ma J."/>
        </authorList>
    </citation>
    <scope>NUCLEOTIDE SEQUENCE [LARGE SCALE GENOMIC DNA]</scope>
    <source>
        <strain evidence="4">JCM 14283</strain>
    </source>
</reference>
<evidence type="ECO:0008006" key="5">
    <source>
        <dbReference type="Google" id="ProtNLM"/>
    </source>
</evidence>
<dbReference type="RefSeq" id="WP_343990549.1">
    <property type="nucleotide sequence ID" value="NZ_BAAANB010000020.1"/>
</dbReference>
<accession>A0ABP5FQP8</accession>
<proteinExistence type="predicted"/>
<feature type="compositionally biased region" description="Basic and acidic residues" evidence="1">
    <location>
        <begin position="231"/>
        <end position="241"/>
    </location>
</feature>
<keyword evidence="2" id="KW-1133">Transmembrane helix</keyword>
<keyword evidence="2" id="KW-0472">Membrane</keyword>
<sequence>MALLGVILLLLGVAVGVVAYVATHAATAVVPVTALGLTRNASPLELVLYGVVAMLLFALGWALLAAAARRRARLRREEKERARVAEIEEGAEATRREHEDRLHEAGLRDEDLRRRENELAARHEGLDTREAELADRESRLREREQPSVADVVTGRAEGSVHEGTASWRTSGDDTRDYAHDDTSHSGTAYGDTAYSSDTTYGSDRDDTAYGAHHGGTAHAEGVSEHTGSTVAEEREQRDSSV</sequence>
<dbReference type="Proteomes" id="UP001501285">
    <property type="component" value="Unassembled WGS sequence"/>
</dbReference>
<organism evidence="3 4">
    <name type="scientific">Terrabacter terrae</name>
    <dbReference type="NCBI Taxonomy" id="318434"/>
    <lineage>
        <taxon>Bacteria</taxon>
        <taxon>Bacillati</taxon>
        <taxon>Actinomycetota</taxon>
        <taxon>Actinomycetes</taxon>
        <taxon>Micrococcales</taxon>
        <taxon>Intrasporangiaceae</taxon>
        <taxon>Terrabacter</taxon>
    </lineage>
</organism>
<dbReference type="EMBL" id="BAAANB010000020">
    <property type="protein sequence ID" value="GAA2029386.1"/>
    <property type="molecule type" value="Genomic_DNA"/>
</dbReference>
<protein>
    <recommendedName>
        <fullName evidence="5">LapA family protein</fullName>
    </recommendedName>
</protein>
<keyword evidence="2" id="KW-0812">Transmembrane</keyword>
<evidence type="ECO:0000313" key="4">
    <source>
        <dbReference type="Proteomes" id="UP001501285"/>
    </source>
</evidence>
<name>A0ABP5FQP8_9MICO</name>
<evidence type="ECO:0000313" key="3">
    <source>
        <dbReference type="EMBL" id="GAA2029386.1"/>
    </source>
</evidence>
<evidence type="ECO:0000256" key="2">
    <source>
        <dbReference type="SAM" id="Phobius"/>
    </source>
</evidence>